<organism evidence="6 7">
    <name type="scientific">Erwinia typographi</name>
    <dbReference type="NCBI Taxonomy" id="371042"/>
    <lineage>
        <taxon>Bacteria</taxon>
        <taxon>Pseudomonadati</taxon>
        <taxon>Pseudomonadota</taxon>
        <taxon>Gammaproteobacteria</taxon>
        <taxon>Enterobacterales</taxon>
        <taxon>Erwiniaceae</taxon>
        <taxon>Erwinia</taxon>
    </lineage>
</organism>
<dbReference type="eggNOG" id="COG1309">
    <property type="taxonomic scope" value="Bacteria"/>
</dbReference>
<keyword evidence="1" id="KW-0805">Transcription regulation</keyword>
<keyword evidence="2 4" id="KW-0238">DNA-binding</keyword>
<dbReference type="InterPro" id="IPR036271">
    <property type="entry name" value="Tet_transcr_reg_TetR-rel_C_sf"/>
</dbReference>
<protein>
    <submittedName>
        <fullName evidence="6">TetR family transcriptional regulator</fullName>
    </submittedName>
</protein>
<evidence type="ECO:0000259" key="5">
    <source>
        <dbReference type="PROSITE" id="PS50977"/>
    </source>
</evidence>
<evidence type="ECO:0000256" key="3">
    <source>
        <dbReference type="ARBA" id="ARBA00023163"/>
    </source>
</evidence>
<dbReference type="Proteomes" id="UP000030351">
    <property type="component" value="Unassembled WGS sequence"/>
</dbReference>
<feature type="domain" description="HTH tetR-type" evidence="5">
    <location>
        <begin position="14"/>
        <end position="74"/>
    </location>
</feature>
<evidence type="ECO:0000256" key="1">
    <source>
        <dbReference type="ARBA" id="ARBA00023015"/>
    </source>
</evidence>
<dbReference type="OrthoDB" id="270177at2"/>
<dbReference type="InterPro" id="IPR009057">
    <property type="entry name" value="Homeodomain-like_sf"/>
</dbReference>
<keyword evidence="7" id="KW-1185">Reference proteome</keyword>
<dbReference type="InterPro" id="IPR001647">
    <property type="entry name" value="HTH_TetR"/>
</dbReference>
<dbReference type="GO" id="GO:0003677">
    <property type="term" value="F:DNA binding"/>
    <property type="evidence" value="ECO:0007669"/>
    <property type="project" value="UniProtKB-UniRule"/>
</dbReference>
<evidence type="ECO:0000313" key="7">
    <source>
        <dbReference type="Proteomes" id="UP000030351"/>
    </source>
</evidence>
<dbReference type="PRINTS" id="PR00455">
    <property type="entry name" value="HTHTETR"/>
</dbReference>
<feature type="DNA-binding region" description="H-T-H motif" evidence="4">
    <location>
        <begin position="37"/>
        <end position="56"/>
    </location>
</feature>
<dbReference type="Pfam" id="PF00440">
    <property type="entry name" value="TetR_N"/>
    <property type="match status" value="1"/>
</dbReference>
<name>A0A0A3YTD6_9GAMM</name>
<dbReference type="EMBL" id="JRUQ01000053">
    <property type="protein sequence ID" value="KGT90057.1"/>
    <property type="molecule type" value="Genomic_DNA"/>
</dbReference>
<dbReference type="AlphaFoldDB" id="A0A0A3YTD6"/>
<keyword evidence="3" id="KW-0804">Transcription</keyword>
<dbReference type="PANTHER" id="PTHR47506:SF1">
    <property type="entry name" value="HTH-TYPE TRANSCRIPTIONAL REGULATOR YJDC"/>
    <property type="match status" value="1"/>
</dbReference>
<dbReference type="RefSeq" id="WP_034896307.1">
    <property type="nucleotide sequence ID" value="NZ_JRUQ01000053.1"/>
</dbReference>
<dbReference type="SUPFAM" id="SSF46689">
    <property type="entry name" value="Homeodomain-like"/>
    <property type="match status" value="1"/>
</dbReference>
<evidence type="ECO:0000256" key="2">
    <source>
        <dbReference type="ARBA" id="ARBA00023125"/>
    </source>
</evidence>
<dbReference type="PANTHER" id="PTHR47506">
    <property type="entry name" value="TRANSCRIPTIONAL REGULATORY PROTEIN"/>
    <property type="match status" value="1"/>
</dbReference>
<dbReference type="PROSITE" id="PS50977">
    <property type="entry name" value="HTH_TETR_2"/>
    <property type="match status" value="1"/>
</dbReference>
<accession>A0A0A3YTD6</accession>
<dbReference type="Gene3D" id="1.10.357.10">
    <property type="entry name" value="Tetracycline Repressor, domain 2"/>
    <property type="match status" value="1"/>
</dbReference>
<proteinExistence type="predicted"/>
<comment type="caution">
    <text evidence="6">The sequence shown here is derived from an EMBL/GenBank/DDBJ whole genome shotgun (WGS) entry which is preliminary data.</text>
</comment>
<gene>
    <name evidence="6" type="ORF">NG99_18830</name>
</gene>
<reference evidence="6 7" key="1">
    <citation type="submission" date="2014-10" db="EMBL/GenBank/DDBJ databases">
        <title>Genome sequence of Erwinia typographi M043b.</title>
        <authorList>
            <person name="Chan K.-G."/>
            <person name="Tan W.-S."/>
        </authorList>
    </citation>
    <scope>NUCLEOTIDE SEQUENCE [LARGE SCALE GENOMIC DNA]</scope>
    <source>
        <strain evidence="6 7">M043b</strain>
    </source>
</reference>
<dbReference type="Gene3D" id="1.10.10.60">
    <property type="entry name" value="Homeodomain-like"/>
    <property type="match status" value="1"/>
</dbReference>
<evidence type="ECO:0000256" key="4">
    <source>
        <dbReference type="PROSITE-ProRule" id="PRU00335"/>
    </source>
</evidence>
<dbReference type="SUPFAM" id="SSF48498">
    <property type="entry name" value="Tetracyclin repressor-like, C-terminal domain"/>
    <property type="match status" value="1"/>
</dbReference>
<sequence>MTKKFERSPGRPRSFDPELVVEVAQKLFHARGYDSVSIADITSALGINPPSFYGVFGSKMGLYSRVLERYAKTDAIPIPYLLCSERPMLIALTALLEESARRYGSSQTCTGCLVIEGTRCTDKDARKAANVFHTAAEENIRRFIGTRYPQDADRLTDFISTVMSGLSIKARQGHSVEQLLASARLAAQALSSLVKD</sequence>
<evidence type="ECO:0000313" key="6">
    <source>
        <dbReference type="EMBL" id="KGT90057.1"/>
    </source>
</evidence>